<feature type="domain" description="GGDEF" evidence="3">
    <location>
        <begin position="136"/>
        <end position="260"/>
    </location>
</feature>
<gene>
    <name evidence="4" type="ORF">GCM10009844_12620</name>
</gene>
<dbReference type="PANTHER" id="PTHR45138">
    <property type="entry name" value="REGULATORY COMPONENTS OF SENSORY TRANSDUCTION SYSTEM"/>
    <property type="match status" value="1"/>
</dbReference>
<dbReference type="InterPro" id="IPR050469">
    <property type="entry name" value="Diguanylate_Cyclase"/>
</dbReference>
<dbReference type="InterPro" id="IPR043128">
    <property type="entry name" value="Rev_trsase/Diguanyl_cyclase"/>
</dbReference>
<accession>A0ABP5LBA4</accession>
<dbReference type="InterPro" id="IPR000160">
    <property type="entry name" value="GGDEF_dom"/>
</dbReference>
<proteinExistence type="predicted"/>
<organism evidence="4 5">
    <name type="scientific">Nocardioides koreensis</name>
    <dbReference type="NCBI Taxonomy" id="433651"/>
    <lineage>
        <taxon>Bacteria</taxon>
        <taxon>Bacillati</taxon>
        <taxon>Actinomycetota</taxon>
        <taxon>Actinomycetes</taxon>
        <taxon>Propionibacteriales</taxon>
        <taxon>Nocardioidaceae</taxon>
        <taxon>Nocardioides</taxon>
    </lineage>
</organism>
<reference evidence="5" key="1">
    <citation type="journal article" date="2019" name="Int. J. Syst. Evol. Microbiol.">
        <title>The Global Catalogue of Microorganisms (GCM) 10K type strain sequencing project: providing services to taxonomists for standard genome sequencing and annotation.</title>
        <authorList>
            <consortium name="The Broad Institute Genomics Platform"/>
            <consortium name="The Broad Institute Genome Sequencing Center for Infectious Disease"/>
            <person name="Wu L."/>
            <person name="Ma J."/>
        </authorList>
    </citation>
    <scope>NUCLEOTIDE SEQUENCE [LARGE SCALE GENOMIC DNA]</scope>
    <source>
        <strain evidence="5">JCM 16022</strain>
    </source>
</reference>
<dbReference type="SMART" id="SM00267">
    <property type="entry name" value="GGDEF"/>
    <property type="match status" value="1"/>
</dbReference>
<dbReference type="CDD" id="cd01949">
    <property type="entry name" value="GGDEF"/>
    <property type="match status" value="1"/>
</dbReference>
<feature type="coiled-coil region" evidence="1">
    <location>
        <begin position="82"/>
        <end position="116"/>
    </location>
</feature>
<evidence type="ECO:0000313" key="5">
    <source>
        <dbReference type="Proteomes" id="UP001501771"/>
    </source>
</evidence>
<dbReference type="RefSeq" id="WP_344149222.1">
    <property type="nucleotide sequence ID" value="NZ_BAAAQR010000003.1"/>
</dbReference>
<dbReference type="PANTHER" id="PTHR45138:SF24">
    <property type="entry name" value="DIGUANYLATE CYCLASE DGCC-RELATED"/>
    <property type="match status" value="1"/>
</dbReference>
<dbReference type="Pfam" id="PF00990">
    <property type="entry name" value="GGDEF"/>
    <property type="match status" value="1"/>
</dbReference>
<name>A0ABP5LBA4_9ACTN</name>
<sequence length="268" mass="28018">MTAEREPELDDVGADAVVLHAARALLRVDTRAEAAAVLRAAVRDLGGRVTAADDPDALAPDVSLGVGEPSFVVPVVRSTAAVERLRRQLPSLVEDAEAAAARCDRYQRQATRARTDALTGLAGRGEVDTRLAESTSEDVVCLMDLDGFKSLNDTLGHAAGDRALRRFGQLLGASVREVDFVGRYGGDEFLVIFGGIPLPVAVERMGDLARTWAAEAPGAGVSIGVAEVDDRGAIIATAAADRALYRAKRSGGSGVQVATTGEYQPPAD</sequence>
<evidence type="ECO:0000256" key="2">
    <source>
        <dbReference type="SAM" id="MobiDB-lite"/>
    </source>
</evidence>
<evidence type="ECO:0000259" key="3">
    <source>
        <dbReference type="PROSITE" id="PS50887"/>
    </source>
</evidence>
<evidence type="ECO:0000313" key="4">
    <source>
        <dbReference type="EMBL" id="GAA2141909.1"/>
    </source>
</evidence>
<feature type="region of interest" description="Disordered" evidence="2">
    <location>
        <begin position="249"/>
        <end position="268"/>
    </location>
</feature>
<dbReference type="EMBL" id="BAAAQR010000003">
    <property type="protein sequence ID" value="GAA2141909.1"/>
    <property type="molecule type" value="Genomic_DNA"/>
</dbReference>
<dbReference type="Proteomes" id="UP001501771">
    <property type="component" value="Unassembled WGS sequence"/>
</dbReference>
<dbReference type="SUPFAM" id="SSF55073">
    <property type="entry name" value="Nucleotide cyclase"/>
    <property type="match status" value="1"/>
</dbReference>
<keyword evidence="1" id="KW-0175">Coiled coil</keyword>
<dbReference type="PROSITE" id="PS50887">
    <property type="entry name" value="GGDEF"/>
    <property type="match status" value="1"/>
</dbReference>
<comment type="caution">
    <text evidence="4">The sequence shown here is derived from an EMBL/GenBank/DDBJ whole genome shotgun (WGS) entry which is preliminary data.</text>
</comment>
<evidence type="ECO:0000256" key="1">
    <source>
        <dbReference type="SAM" id="Coils"/>
    </source>
</evidence>
<keyword evidence="5" id="KW-1185">Reference proteome</keyword>
<protein>
    <recommendedName>
        <fullName evidence="3">GGDEF domain-containing protein</fullName>
    </recommendedName>
</protein>
<dbReference type="NCBIfam" id="TIGR00254">
    <property type="entry name" value="GGDEF"/>
    <property type="match status" value="1"/>
</dbReference>
<dbReference type="InterPro" id="IPR029787">
    <property type="entry name" value="Nucleotide_cyclase"/>
</dbReference>
<dbReference type="Gene3D" id="3.30.70.270">
    <property type="match status" value="1"/>
</dbReference>